<comment type="caution">
    <text evidence="1">The sequence shown here is derived from an EMBL/GenBank/DDBJ whole genome shotgun (WGS) entry which is preliminary data.</text>
</comment>
<dbReference type="Proteomes" id="UP000601435">
    <property type="component" value="Unassembled WGS sequence"/>
</dbReference>
<reference evidence="1" key="1">
    <citation type="submission" date="2021-02" db="EMBL/GenBank/DDBJ databases">
        <authorList>
            <person name="Dougan E. K."/>
            <person name="Rhodes N."/>
            <person name="Thang M."/>
            <person name="Chan C."/>
        </authorList>
    </citation>
    <scope>NUCLEOTIDE SEQUENCE</scope>
</reference>
<name>A0A812PET4_9DINO</name>
<dbReference type="EMBL" id="CAJNJA010014347">
    <property type="protein sequence ID" value="CAE7340504.1"/>
    <property type="molecule type" value="Genomic_DNA"/>
</dbReference>
<evidence type="ECO:0000313" key="2">
    <source>
        <dbReference type="Proteomes" id="UP000601435"/>
    </source>
</evidence>
<protein>
    <submittedName>
        <fullName evidence="1">Uncharacterized protein</fullName>
    </submittedName>
</protein>
<gene>
    <name evidence="1" type="ORF">SNEC2469_LOCUS8760</name>
</gene>
<evidence type="ECO:0000313" key="1">
    <source>
        <dbReference type="EMBL" id="CAE7340504.1"/>
    </source>
</evidence>
<organism evidence="1 2">
    <name type="scientific">Symbiodinium necroappetens</name>
    <dbReference type="NCBI Taxonomy" id="1628268"/>
    <lineage>
        <taxon>Eukaryota</taxon>
        <taxon>Sar</taxon>
        <taxon>Alveolata</taxon>
        <taxon>Dinophyceae</taxon>
        <taxon>Suessiales</taxon>
        <taxon>Symbiodiniaceae</taxon>
        <taxon>Symbiodinium</taxon>
    </lineage>
</organism>
<accession>A0A812PET4</accession>
<feature type="non-terminal residue" evidence="1">
    <location>
        <position position="1"/>
    </location>
</feature>
<feature type="non-terminal residue" evidence="1">
    <location>
        <position position="72"/>
    </location>
</feature>
<proteinExistence type="predicted"/>
<keyword evidence="2" id="KW-1185">Reference proteome</keyword>
<sequence length="72" mass="8333">VGPPAIPGGTKAVLCEHRGDWKWLVQFYNLWDIALDREFERRSSEDALVNTMGDLILWCWQDERAAPQGYIQ</sequence>
<dbReference type="AlphaFoldDB" id="A0A812PET4"/>